<evidence type="ECO:0000313" key="2">
    <source>
        <dbReference type="Proteomes" id="UP000466607"/>
    </source>
</evidence>
<name>A0AAD1MXL0_9MYCO</name>
<dbReference type="RefSeq" id="WP_134055808.1">
    <property type="nucleotide sequence ID" value="NZ_AP022586.1"/>
</dbReference>
<dbReference type="Proteomes" id="UP000466607">
    <property type="component" value="Chromosome"/>
</dbReference>
<sequence length="284" mass="31476">MSEVVVGGELLASGALTRGQLRWNYRRLFPGVYAPKESSPTLRLRVAGAWLWSGRNGVVTGRAAAAIHGALWVGATTPVEMLWQCGRPPEGIIVRNERVHDDELLEVGGLLVTTPRRTAFDLARHLPRDSAVAHLDALARATGVTTAQVSALAERYPRARGLPRARVALDLMDGGAQSPRETDLRLTLIDAGLPRPRTQIRVSDGYREAFIDMGYDEAKVGLDYEGSHHSTDRGQYVHDIGRTELIDNQGWIDIKVVKEHSRAFVIHRVREAFTRRGWAPQTLR</sequence>
<evidence type="ECO:0000313" key="1">
    <source>
        <dbReference type="EMBL" id="BBY19767.1"/>
    </source>
</evidence>
<evidence type="ECO:0008006" key="3">
    <source>
        <dbReference type="Google" id="ProtNLM"/>
    </source>
</evidence>
<reference evidence="1 2" key="1">
    <citation type="journal article" date="2019" name="Emerg. Microbes Infect.">
        <title>Comprehensive subspecies identification of 175 nontuberculous mycobacteria species based on 7547 genomic profiles.</title>
        <authorList>
            <person name="Matsumoto Y."/>
            <person name="Kinjo T."/>
            <person name="Motooka D."/>
            <person name="Nabeya D."/>
            <person name="Jung N."/>
            <person name="Uechi K."/>
            <person name="Horii T."/>
            <person name="Iida T."/>
            <person name="Fujita J."/>
            <person name="Nakamura S."/>
        </authorList>
    </citation>
    <scope>NUCLEOTIDE SEQUENCE [LARGE SCALE GENOMIC DNA]</scope>
    <source>
        <strain evidence="1 2">JCM 17423</strain>
    </source>
</reference>
<keyword evidence="2" id="KW-1185">Reference proteome</keyword>
<dbReference type="EMBL" id="AP022586">
    <property type="protein sequence ID" value="BBY19767.1"/>
    <property type="molecule type" value="Genomic_DNA"/>
</dbReference>
<organism evidence="1 2">
    <name type="scientific">Mycolicibacterium litorale</name>
    <dbReference type="NCBI Taxonomy" id="758802"/>
    <lineage>
        <taxon>Bacteria</taxon>
        <taxon>Bacillati</taxon>
        <taxon>Actinomycetota</taxon>
        <taxon>Actinomycetes</taxon>
        <taxon>Mycobacteriales</taxon>
        <taxon>Mycobacteriaceae</taxon>
        <taxon>Mycolicibacterium</taxon>
    </lineage>
</organism>
<proteinExistence type="predicted"/>
<gene>
    <name evidence="1" type="ORF">MLIT_53590</name>
</gene>
<protein>
    <recommendedName>
        <fullName evidence="3">Cullin, a subunit of E3 ubiquitin ligase</fullName>
    </recommendedName>
</protein>
<accession>A0AAD1MXL0</accession>
<dbReference type="AlphaFoldDB" id="A0AAD1MXL0"/>